<evidence type="ECO:0000313" key="2">
    <source>
        <dbReference type="EMBL" id="WRQ87074.1"/>
    </source>
</evidence>
<dbReference type="EMBL" id="CP139781">
    <property type="protein sequence ID" value="WRQ87074.1"/>
    <property type="molecule type" value="Genomic_DNA"/>
</dbReference>
<keyword evidence="1" id="KW-1133">Transmembrane helix</keyword>
<organism evidence="2 3">
    <name type="scientific">Actomonas aquatica</name>
    <dbReference type="NCBI Taxonomy" id="2866162"/>
    <lineage>
        <taxon>Bacteria</taxon>
        <taxon>Pseudomonadati</taxon>
        <taxon>Verrucomicrobiota</taxon>
        <taxon>Opitutia</taxon>
        <taxon>Opitutales</taxon>
        <taxon>Opitutaceae</taxon>
        <taxon>Actomonas</taxon>
    </lineage>
</organism>
<feature type="transmembrane region" description="Helical" evidence="1">
    <location>
        <begin position="9"/>
        <end position="27"/>
    </location>
</feature>
<keyword evidence="1" id="KW-0472">Membrane</keyword>
<dbReference type="RefSeq" id="WP_221029512.1">
    <property type="nucleotide sequence ID" value="NZ_CP139781.1"/>
</dbReference>
<accession>A0ABZ1C5R6</accession>
<sequence>MWSKLKEQLPAIVLTILLIGGLAYWLHTETVRQMSAQQDAELVALREQTQAQLQAAAAETRQQIDEMNTFLRDAIKSRQSDLLLSDEEFASAQQTRVDQIAAAVADRIQPYGQLPQSAAEAAQQEDAQIERVSDRLTDRIRPLLAQLSDDQAANRVILERISEEISNQLSVVLTSELAKNQTLNNNLAESQAIARDSLGLSQELAALYLSSFEDKGILTRILTLPAGVIKDASQLSIVNSRERAKKEEELLGRLAEFQTRLEELQAKAPGSVD</sequence>
<evidence type="ECO:0000313" key="3">
    <source>
        <dbReference type="Proteomes" id="UP000738431"/>
    </source>
</evidence>
<keyword evidence="3" id="KW-1185">Reference proteome</keyword>
<protein>
    <submittedName>
        <fullName evidence="2">Uncharacterized protein</fullName>
    </submittedName>
</protein>
<evidence type="ECO:0000256" key="1">
    <source>
        <dbReference type="SAM" id="Phobius"/>
    </source>
</evidence>
<reference evidence="2 3" key="2">
    <citation type="submission" date="2023-12" db="EMBL/GenBank/DDBJ databases">
        <title>Description of an unclassified Opitutus bacterium of Verrucomicrobiota.</title>
        <authorList>
            <person name="Zhang D.-F."/>
        </authorList>
    </citation>
    <scope>NUCLEOTIDE SEQUENCE [LARGE SCALE GENOMIC DNA]</scope>
    <source>
        <strain evidence="2 3">WL0086</strain>
    </source>
</reference>
<proteinExistence type="predicted"/>
<keyword evidence="1" id="KW-0812">Transmembrane</keyword>
<gene>
    <name evidence="2" type="ORF">K1X11_019845</name>
</gene>
<dbReference type="Proteomes" id="UP000738431">
    <property type="component" value="Chromosome"/>
</dbReference>
<reference evidence="2 3" key="1">
    <citation type="submission" date="2021-08" db="EMBL/GenBank/DDBJ databases">
        <authorList>
            <person name="Zhang D."/>
            <person name="Zhang A."/>
            <person name="Wang L."/>
        </authorList>
    </citation>
    <scope>NUCLEOTIDE SEQUENCE [LARGE SCALE GENOMIC DNA]</scope>
    <source>
        <strain evidence="2 3">WL0086</strain>
    </source>
</reference>
<name>A0ABZ1C5R6_9BACT</name>